<reference evidence="2" key="1">
    <citation type="submission" date="2013-07" db="EMBL/GenBank/DDBJ databases">
        <title>The Genome Sequence of Cryptococcus bestiolae CBS10118.</title>
        <authorList>
            <consortium name="The Broad Institute Genome Sequencing Platform"/>
            <person name="Cuomo C."/>
            <person name="Litvintseva A."/>
            <person name="Chen Y."/>
            <person name="Heitman J."/>
            <person name="Sun S."/>
            <person name="Springer D."/>
            <person name="Dromer F."/>
            <person name="Young S.K."/>
            <person name="Zeng Q."/>
            <person name="Gargeya S."/>
            <person name="Fitzgerald M."/>
            <person name="Abouelleil A."/>
            <person name="Alvarado L."/>
            <person name="Berlin A.M."/>
            <person name="Chapman S.B."/>
            <person name="Dewar J."/>
            <person name="Goldberg J."/>
            <person name="Griggs A."/>
            <person name="Gujja S."/>
            <person name="Hansen M."/>
            <person name="Howarth C."/>
            <person name="Imamovic A."/>
            <person name="Larimer J."/>
            <person name="McCowan C."/>
            <person name="Murphy C."/>
            <person name="Pearson M."/>
            <person name="Priest M."/>
            <person name="Roberts A."/>
            <person name="Saif S."/>
            <person name="Shea T."/>
            <person name="Sykes S."/>
            <person name="Wortman J."/>
            <person name="Nusbaum C."/>
            <person name="Birren B."/>
        </authorList>
    </citation>
    <scope>NUCLEOTIDE SEQUENCE [LARGE SCALE GENOMIC DNA]</scope>
    <source>
        <strain evidence="2">CBS 10118</strain>
    </source>
</reference>
<gene>
    <name evidence="2" type="ORF">I302_05675</name>
    <name evidence="3" type="ORF">I302_107060</name>
</gene>
<dbReference type="OrthoDB" id="10379919at2759"/>
<protein>
    <submittedName>
        <fullName evidence="2">Uncharacterized protein</fullName>
    </submittedName>
</protein>
<evidence type="ECO:0000256" key="1">
    <source>
        <dbReference type="SAM" id="MobiDB-lite"/>
    </source>
</evidence>
<dbReference type="Proteomes" id="UP000092730">
    <property type="component" value="Chromosome 5"/>
</dbReference>
<dbReference type="EMBL" id="KI894022">
    <property type="protein sequence ID" value="OCF24216.1"/>
    <property type="molecule type" value="Genomic_DNA"/>
</dbReference>
<dbReference type="GeneID" id="30210074"/>
<sequence length="150" mass="16611">MTFTPFLIRSNPHERWISGCQAIFAGFVARATDLKIQPTIRNFWTTDQHALLIPSLRDIERSQSSTADQVPKGDLSASEDQDRDLQNTLFGLLNSSQNKFTEPSTTAAGQSDPLDQSWKLTKAGKQTFHLLPNPTTSTDLIGGSSTRFIT</sequence>
<feature type="region of interest" description="Disordered" evidence="1">
    <location>
        <begin position="61"/>
        <end position="81"/>
    </location>
</feature>
<proteinExistence type="predicted"/>
<organism evidence="2">
    <name type="scientific">Kwoniella bestiolae CBS 10118</name>
    <dbReference type="NCBI Taxonomy" id="1296100"/>
    <lineage>
        <taxon>Eukaryota</taxon>
        <taxon>Fungi</taxon>
        <taxon>Dikarya</taxon>
        <taxon>Basidiomycota</taxon>
        <taxon>Agaricomycotina</taxon>
        <taxon>Tremellomycetes</taxon>
        <taxon>Tremellales</taxon>
        <taxon>Cryptococcaceae</taxon>
        <taxon>Kwoniella</taxon>
    </lineage>
</organism>
<dbReference type="AlphaFoldDB" id="A0A1B9FZM0"/>
<name>A0A1B9FZM0_9TREE</name>
<reference evidence="3" key="2">
    <citation type="submission" date="2013-07" db="EMBL/GenBank/DDBJ databases">
        <authorList>
            <consortium name="The Broad Institute Genome Sequencing Platform"/>
            <person name="Cuomo C."/>
            <person name="Litvintseva A."/>
            <person name="Chen Y."/>
            <person name="Heitman J."/>
            <person name="Sun S."/>
            <person name="Springer D."/>
            <person name="Dromer F."/>
            <person name="Young S.K."/>
            <person name="Zeng Q."/>
            <person name="Gargeya S."/>
            <person name="Fitzgerald M."/>
            <person name="Abouelleil A."/>
            <person name="Alvarado L."/>
            <person name="Berlin A.M."/>
            <person name="Chapman S.B."/>
            <person name="Dewar J."/>
            <person name="Goldberg J."/>
            <person name="Griggs A."/>
            <person name="Gujja S."/>
            <person name="Hansen M."/>
            <person name="Howarth C."/>
            <person name="Imamovic A."/>
            <person name="Larimer J."/>
            <person name="McCowan C."/>
            <person name="Murphy C."/>
            <person name="Pearson M."/>
            <person name="Priest M."/>
            <person name="Roberts A."/>
            <person name="Saif S."/>
            <person name="Shea T."/>
            <person name="Sykes S."/>
            <person name="Wortman J."/>
            <person name="Nusbaum C."/>
            <person name="Birren B."/>
        </authorList>
    </citation>
    <scope>NUCLEOTIDE SEQUENCE</scope>
    <source>
        <strain evidence="3">CBS 10118</strain>
    </source>
</reference>
<dbReference type="VEuPathDB" id="FungiDB:I302_05675"/>
<evidence type="ECO:0000313" key="2">
    <source>
        <dbReference type="EMBL" id="OCF24216.1"/>
    </source>
</evidence>
<reference evidence="3" key="4">
    <citation type="submission" date="2024-02" db="EMBL/GenBank/DDBJ databases">
        <title>Comparative genomics of Cryptococcus and Kwoniella reveals pathogenesis evolution and contrasting modes of karyotype evolution via chromosome fusion or intercentromeric recombination.</title>
        <authorList>
            <person name="Coelho M.A."/>
            <person name="David-Palma M."/>
            <person name="Shea T."/>
            <person name="Bowers K."/>
            <person name="McGinley-Smith S."/>
            <person name="Mohammad A.W."/>
            <person name="Gnirke A."/>
            <person name="Yurkov A.M."/>
            <person name="Nowrousian M."/>
            <person name="Sun S."/>
            <person name="Cuomo C.A."/>
            <person name="Heitman J."/>
        </authorList>
    </citation>
    <scope>NUCLEOTIDE SEQUENCE</scope>
    <source>
        <strain evidence="3">CBS 10118</strain>
    </source>
</reference>
<keyword evidence="4" id="KW-1185">Reference proteome</keyword>
<evidence type="ECO:0000313" key="3">
    <source>
        <dbReference type="EMBL" id="WVW85024.1"/>
    </source>
</evidence>
<reference evidence="2" key="3">
    <citation type="submission" date="2014-01" db="EMBL/GenBank/DDBJ databases">
        <title>Evolution of pathogenesis and genome organization in the Tremellales.</title>
        <authorList>
            <person name="Cuomo C."/>
            <person name="Litvintseva A."/>
            <person name="Heitman J."/>
            <person name="Chen Y."/>
            <person name="Sun S."/>
            <person name="Springer D."/>
            <person name="Dromer F."/>
            <person name="Young S."/>
            <person name="Zeng Q."/>
            <person name="Chapman S."/>
            <person name="Gujja S."/>
            <person name="Saif S."/>
            <person name="Birren B."/>
        </authorList>
    </citation>
    <scope>NUCLEOTIDE SEQUENCE</scope>
    <source>
        <strain evidence="2">CBS 10118</strain>
    </source>
</reference>
<evidence type="ECO:0000313" key="4">
    <source>
        <dbReference type="Proteomes" id="UP000092730"/>
    </source>
</evidence>
<dbReference type="RefSeq" id="XP_019045286.1">
    <property type="nucleotide sequence ID" value="XM_019192289.1"/>
</dbReference>
<dbReference type="EMBL" id="CP144545">
    <property type="protein sequence ID" value="WVW85024.1"/>
    <property type="molecule type" value="Genomic_DNA"/>
</dbReference>
<accession>A0A1B9FZM0</accession>
<dbReference type="KEGG" id="kbi:30210074"/>